<dbReference type="RefSeq" id="WP_389220245.1">
    <property type="nucleotide sequence ID" value="NZ_JBIACJ010000006.1"/>
</dbReference>
<evidence type="ECO:0000313" key="1">
    <source>
        <dbReference type="EMBL" id="MFE8697318.1"/>
    </source>
</evidence>
<keyword evidence="2" id="KW-1185">Reference proteome</keyword>
<reference evidence="1 2" key="1">
    <citation type="submission" date="2024-08" db="EMBL/GenBank/DDBJ databases">
        <title>Two novel Cytobacillus novel species.</title>
        <authorList>
            <person name="Liu G."/>
        </authorList>
    </citation>
    <scope>NUCLEOTIDE SEQUENCE [LARGE SCALE GENOMIC DNA]</scope>
    <source>
        <strain evidence="1 2">FJAT-53684</strain>
    </source>
</reference>
<organism evidence="1 2">
    <name type="scientific">Cytobacillus mangrovibacter</name>
    <dbReference type="NCBI Taxonomy" id="3299024"/>
    <lineage>
        <taxon>Bacteria</taxon>
        <taxon>Bacillati</taxon>
        <taxon>Bacillota</taxon>
        <taxon>Bacilli</taxon>
        <taxon>Bacillales</taxon>
        <taxon>Bacillaceae</taxon>
        <taxon>Cytobacillus</taxon>
    </lineage>
</organism>
<dbReference type="EMBL" id="JBIACJ010000006">
    <property type="protein sequence ID" value="MFE8697318.1"/>
    <property type="molecule type" value="Genomic_DNA"/>
</dbReference>
<name>A0ABW6JZI7_9BACI</name>
<dbReference type="Proteomes" id="UP001601058">
    <property type="component" value="Unassembled WGS sequence"/>
</dbReference>
<proteinExistence type="predicted"/>
<protein>
    <submittedName>
        <fullName evidence="1">Uncharacterized protein</fullName>
    </submittedName>
</protein>
<sequence>MYQKNCDRCCRPSFSSSERGEWLCPVCGHNLTLYPFFDAMTMERINVKVPTFRKKMEKYRSGSVYLKAIK</sequence>
<comment type="caution">
    <text evidence="1">The sequence shown here is derived from an EMBL/GenBank/DDBJ whole genome shotgun (WGS) entry which is preliminary data.</text>
</comment>
<gene>
    <name evidence="1" type="ORF">ACFYKT_13320</name>
</gene>
<accession>A0ABW6JZI7</accession>
<evidence type="ECO:0000313" key="2">
    <source>
        <dbReference type="Proteomes" id="UP001601058"/>
    </source>
</evidence>